<sequence>MNLSWAKALAIVLILNPTPTLSQDDTNTDVQVPAPTAFPTTIPDGDSPDTPAASTIDPAAQPTADPAPDDFPDPQPDGEPPEGGGAQDYFNVIPHLPEGCDDIRVFSIRGSDEPYPGRGGAMLGVMCSLFEDEGVSCDYEDVVYPANISFSGIFCESANTGALAGQAQMTEYAQRCPDSKLVLMGYSQGAGVAGDILGGGGGPIFGCEQARNPPLSRDTAPGSKVAAAIMMGGPRHTANQTYNIGRGYAFDGVAGRQGQQLSDLHKYEDVVAEWCNAGDPVCAVGSEPVNITAHWSYYDEYSEVASRWVVAIALGHTDVRLDLDLSGQDQSVLLSGSGSTDQNETGSGTSNDNQEDAAASLLNLSIEVIRPLSIIAVIATAFNFMPVL</sequence>
<keyword evidence="2" id="KW-1015">Disulfide bond</keyword>
<dbReference type="SUPFAM" id="SSF53474">
    <property type="entry name" value="alpha/beta-Hydrolases"/>
    <property type="match status" value="1"/>
</dbReference>
<organism evidence="5 6">
    <name type="scientific">Exophiala mesophila</name>
    <name type="common">Black yeast-like fungus</name>
    <dbReference type="NCBI Taxonomy" id="212818"/>
    <lineage>
        <taxon>Eukaryota</taxon>
        <taxon>Fungi</taxon>
        <taxon>Dikarya</taxon>
        <taxon>Ascomycota</taxon>
        <taxon>Pezizomycotina</taxon>
        <taxon>Eurotiomycetes</taxon>
        <taxon>Chaetothyriomycetidae</taxon>
        <taxon>Chaetothyriales</taxon>
        <taxon>Herpotrichiellaceae</taxon>
        <taxon>Exophiala</taxon>
    </lineage>
</organism>
<protein>
    <recommendedName>
        <fullName evidence="7">Cutinase</fullName>
    </recommendedName>
</protein>
<dbReference type="SMART" id="SM01110">
    <property type="entry name" value="Cutinase"/>
    <property type="match status" value="1"/>
</dbReference>
<dbReference type="EMBL" id="NAJM01000023">
    <property type="protein sequence ID" value="RVX70422.1"/>
    <property type="molecule type" value="Genomic_DNA"/>
</dbReference>
<dbReference type="AlphaFoldDB" id="A0A438N3T9"/>
<feature type="chain" id="PRO_5019499422" description="Cutinase" evidence="4">
    <location>
        <begin position="23"/>
        <end position="388"/>
    </location>
</feature>
<feature type="region of interest" description="Disordered" evidence="3">
    <location>
        <begin position="19"/>
        <end position="89"/>
    </location>
</feature>
<gene>
    <name evidence="5" type="ORF">B0A52_05921</name>
</gene>
<dbReference type="OrthoDB" id="2586582at2759"/>
<dbReference type="PANTHER" id="PTHR33630">
    <property type="entry name" value="CUTINASE RV1984C-RELATED-RELATED"/>
    <property type="match status" value="1"/>
</dbReference>
<dbReference type="Proteomes" id="UP000288859">
    <property type="component" value="Unassembled WGS sequence"/>
</dbReference>
<feature type="compositionally biased region" description="Polar residues" evidence="3">
    <location>
        <begin position="334"/>
        <end position="352"/>
    </location>
</feature>
<evidence type="ECO:0000256" key="2">
    <source>
        <dbReference type="ARBA" id="ARBA00023157"/>
    </source>
</evidence>
<evidence type="ECO:0000256" key="3">
    <source>
        <dbReference type="SAM" id="MobiDB-lite"/>
    </source>
</evidence>
<comment type="caution">
    <text evidence="5">The sequence shown here is derived from an EMBL/GenBank/DDBJ whole genome shotgun (WGS) entry which is preliminary data.</text>
</comment>
<dbReference type="Pfam" id="PF01083">
    <property type="entry name" value="Cutinase"/>
    <property type="match status" value="1"/>
</dbReference>
<feature type="region of interest" description="Disordered" evidence="3">
    <location>
        <begin position="334"/>
        <end position="354"/>
    </location>
</feature>
<reference evidence="5 6" key="1">
    <citation type="submission" date="2017-03" db="EMBL/GenBank/DDBJ databases">
        <title>Genomes of endolithic fungi from Antarctica.</title>
        <authorList>
            <person name="Coleine C."/>
            <person name="Masonjones S."/>
            <person name="Stajich J.E."/>
        </authorList>
    </citation>
    <scope>NUCLEOTIDE SEQUENCE [LARGE SCALE GENOMIC DNA]</scope>
    <source>
        <strain evidence="5 6">CCFEE 6314</strain>
    </source>
</reference>
<evidence type="ECO:0008006" key="7">
    <source>
        <dbReference type="Google" id="ProtNLM"/>
    </source>
</evidence>
<keyword evidence="1" id="KW-0378">Hydrolase</keyword>
<proteinExistence type="predicted"/>
<evidence type="ECO:0000313" key="5">
    <source>
        <dbReference type="EMBL" id="RVX70422.1"/>
    </source>
</evidence>
<dbReference type="InterPro" id="IPR029058">
    <property type="entry name" value="AB_hydrolase_fold"/>
</dbReference>
<name>A0A438N3T9_EXOME</name>
<dbReference type="Gene3D" id="3.40.50.1820">
    <property type="entry name" value="alpha/beta hydrolase"/>
    <property type="match status" value="1"/>
</dbReference>
<evidence type="ECO:0000313" key="6">
    <source>
        <dbReference type="Proteomes" id="UP000288859"/>
    </source>
</evidence>
<accession>A0A438N3T9</accession>
<dbReference type="PANTHER" id="PTHR33630:SF13">
    <property type="entry name" value="ACETYLXYLAN ESTERASE"/>
    <property type="match status" value="1"/>
</dbReference>
<feature type="signal peptide" evidence="4">
    <location>
        <begin position="1"/>
        <end position="22"/>
    </location>
</feature>
<dbReference type="GO" id="GO:0052689">
    <property type="term" value="F:carboxylic ester hydrolase activity"/>
    <property type="evidence" value="ECO:0007669"/>
    <property type="project" value="UniProtKB-ARBA"/>
</dbReference>
<feature type="compositionally biased region" description="Low complexity" evidence="3">
    <location>
        <begin position="57"/>
        <end position="66"/>
    </location>
</feature>
<dbReference type="InterPro" id="IPR000675">
    <property type="entry name" value="Cutinase/axe"/>
</dbReference>
<evidence type="ECO:0000256" key="4">
    <source>
        <dbReference type="SAM" id="SignalP"/>
    </source>
</evidence>
<evidence type="ECO:0000256" key="1">
    <source>
        <dbReference type="ARBA" id="ARBA00022801"/>
    </source>
</evidence>
<feature type="compositionally biased region" description="Polar residues" evidence="3">
    <location>
        <begin position="19"/>
        <end position="30"/>
    </location>
</feature>
<dbReference type="VEuPathDB" id="FungiDB:PV10_06575"/>
<keyword evidence="4" id="KW-0732">Signal</keyword>